<reference evidence="3 4" key="1">
    <citation type="submission" date="2019-07" db="EMBL/GenBank/DDBJ databases">
        <title>Whole genome shotgun sequence of Pseudonocardia asaccharolytica NBRC 16224.</title>
        <authorList>
            <person name="Hosoyama A."/>
            <person name="Uohara A."/>
            <person name="Ohji S."/>
            <person name="Ichikawa N."/>
        </authorList>
    </citation>
    <scope>NUCLEOTIDE SEQUENCE [LARGE SCALE GENOMIC DNA]</scope>
    <source>
        <strain evidence="3 4">NBRC 16224</strain>
    </source>
</reference>
<dbReference type="GO" id="GO:0004803">
    <property type="term" value="F:transposase activity"/>
    <property type="evidence" value="ECO:0007669"/>
    <property type="project" value="InterPro"/>
</dbReference>
<evidence type="ECO:0000259" key="2">
    <source>
        <dbReference type="Pfam" id="PF01548"/>
    </source>
</evidence>
<dbReference type="RefSeq" id="WP_028930740.1">
    <property type="nucleotide sequence ID" value="NZ_AUII01000014.1"/>
</dbReference>
<evidence type="ECO:0000313" key="3">
    <source>
        <dbReference type="EMBL" id="GEL19735.1"/>
    </source>
</evidence>
<dbReference type="Pfam" id="PF01548">
    <property type="entry name" value="DEDD_Tnp_IS110"/>
    <property type="match status" value="1"/>
</dbReference>
<feature type="region of interest" description="Disordered" evidence="1">
    <location>
        <begin position="136"/>
        <end position="170"/>
    </location>
</feature>
<keyword evidence="4" id="KW-1185">Reference proteome</keyword>
<name>A0A511D4N0_9PSEU</name>
<evidence type="ECO:0000256" key="1">
    <source>
        <dbReference type="SAM" id="MobiDB-lite"/>
    </source>
</evidence>
<feature type="region of interest" description="Disordered" evidence="1">
    <location>
        <begin position="62"/>
        <end position="87"/>
    </location>
</feature>
<proteinExistence type="predicted"/>
<sequence length="170" mass="18770">MTVFVGDDWAEDHHDVELLGDIGRRVGRARLPEGMAGMIRLHEMIAEHLDEADVDPETGRLAARGSAGRDRASGPRASSPGGRDSAQVEGLKMIARTRQTLIWDRTRHVQRLRQVLREFFPAALDAITAGRRELTDPDALELLERATDLRPGSPAVPVEDRRDPEEVAPG</sequence>
<dbReference type="EMBL" id="BJVI01000045">
    <property type="protein sequence ID" value="GEL19735.1"/>
    <property type="molecule type" value="Genomic_DNA"/>
</dbReference>
<dbReference type="GO" id="GO:0006313">
    <property type="term" value="P:DNA transposition"/>
    <property type="evidence" value="ECO:0007669"/>
    <property type="project" value="InterPro"/>
</dbReference>
<dbReference type="OrthoDB" id="3188901at2"/>
<dbReference type="Proteomes" id="UP000321328">
    <property type="component" value="Unassembled WGS sequence"/>
</dbReference>
<dbReference type="GO" id="GO:0003677">
    <property type="term" value="F:DNA binding"/>
    <property type="evidence" value="ECO:0007669"/>
    <property type="project" value="InterPro"/>
</dbReference>
<evidence type="ECO:0000313" key="4">
    <source>
        <dbReference type="Proteomes" id="UP000321328"/>
    </source>
</evidence>
<comment type="caution">
    <text evidence="3">The sequence shown here is derived from an EMBL/GenBank/DDBJ whole genome shotgun (WGS) entry which is preliminary data.</text>
</comment>
<protein>
    <recommendedName>
        <fullName evidence="2">Transposase IS110-like N-terminal domain-containing protein</fullName>
    </recommendedName>
</protein>
<organism evidence="3 4">
    <name type="scientific">Pseudonocardia asaccharolytica DSM 44247 = NBRC 16224</name>
    <dbReference type="NCBI Taxonomy" id="1123024"/>
    <lineage>
        <taxon>Bacteria</taxon>
        <taxon>Bacillati</taxon>
        <taxon>Actinomycetota</taxon>
        <taxon>Actinomycetes</taxon>
        <taxon>Pseudonocardiales</taxon>
        <taxon>Pseudonocardiaceae</taxon>
        <taxon>Pseudonocardia</taxon>
    </lineage>
</organism>
<feature type="compositionally biased region" description="Basic and acidic residues" evidence="1">
    <location>
        <begin position="158"/>
        <end position="170"/>
    </location>
</feature>
<dbReference type="InterPro" id="IPR002525">
    <property type="entry name" value="Transp_IS110-like_N"/>
</dbReference>
<feature type="domain" description="Transposase IS110-like N-terminal" evidence="2">
    <location>
        <begin position="83"/>
        <end position="121"/>
    </location>
</feature>
<dbReference type="STRING" id="1123024.GCA_000423625_03101"/>
<accession>A0A511D4N0</accession>
<gene>
    <name evidence="3" type="ORF">PA7_35720</name>
</gene>
<dbReference type="AlphaFoldDB" id="A0A511D4N0"/>